<dbReference type="EMBL" id="ADNV01000102">
    <property type="protein sequence ID" value="EFG78670.1"/>
    <property type="molecule type" value="Genomic_DNA"/>
</dbReference>
<name>D5P5J3_9MYCO</name>
<dbReference type="Proteomes" id="UP000003653">
    <property type="component" value="Unassembled WGS sequence"/>
</dbReference>
<feature type="compositionally biased region" description="Basic and acidic residues" evidence="1">
    <location>
        <begin position="94"/>
        <end position="104"/>
    </location>
</feature>
<organism evidence="2 3">
    <name type="scientific">Mycobacterium parascrofulaceum ATCC BAA-614</name>
    <dbReference type="NCBI Taxonomy" id="525368"/>
    <lineage>
        <taxon>Bacteria</taxon>
        <taxon>Bacillati</taxon>
        <taxon>Actinomycetota</taxon>
        <taxon>Actinomycetes</taxon>
        <taxon>Mycobacteriales</taxon>
        <taxon>Mycobacteriaceae</taxon>
        <taxon>Mycobacterium</taxon>
        <taxon>Mycobacterium simiae complex</taxon>
    </lineage>
</organism>
<protein>
    <submittedName>
        <fullName evidence="2">Uncharacterized protein</fullName>
    </submittedName>
</protein>
<evidence type="ECO:0000256" key="1">
    <source>
        <dbReference type="SAM" id="MobiDB-lite"/>
    </source>
</evidence>
<evidence type="ECO:0000313" key="2">
    <source>
        <dbReference type="EMBL" id="EFG78670.1"/>
    </source>
</evidence>
<feature type="compositionally biased region" description="Low complexity" evidence="1">
    <location>
        <begin position="372"/>
        <end position="390"/>
    </location>
</feature>
<dbReference type="eggNOG" id="ENOG5032B2G">
    <property type="taxonomic scope" value="Bacteria"/>
</dbReference>
<evidence type="ECO:0000313" key="3">
    <source>
        <dbReference type="Proteomes" id="UP000003653"/>
    </source>
</evidence>
<feature type="region of interest" description="Disordered" evidence="1">
    <location>
        <begin position="75"/>
        <end position="279"/>
    </location>
</feature>
<reference evidence="2 3" key="1">
    <citation type="submission" date="2010-04" db="EMBL/GenBank/DDBJ databases">
        <authorList>
            <person name="Muzny D."/>
            <person name="Qin X."/>
            <person name="Deng J."/>
            <person name="Jiang H."/>
            <person name="Liu Y."/>
            <person name="Qu J."/>
            <person name="Song X.-Z."/>
            <person name="Zhang L."/>
            <person name="Thornton R."/>
            <person name="Coyle M."/>
            <person name="Francisco L."/>
            <person name="Jackson L."/>
            <person name="Javaid M."/>
            <person name="Korchina V."/>
            <person name="Kovar C."/>
            <person name="Mata R."/>
            <person name="Mathew T."/>
            <person name="Ngo R."/>
            <person name="Nguyen L."/>
            <person name="Nguyen N."/>
            <person name="Okwuonu G."/>
            <person name="Ongeri F."/>
            <person name="Pham C."/>
            <person name="Simmons D."/>
            <person name="Wilczek-Boney K."/>
            <person name="Hale W."/>
            <person name="Jakkamsetti A."/>
            <person name="Pham P."/>
            <person name="Ruth R."/>
            <person name="San Lucas F."/>
            <person name="Warren J."/>
            <person name="Zhang J."/>
            <person name="Zhao Z."/>
            <person name="Zhou C."/>
            <person name="Zhu D."/>
            <person name="Lee S."/>
            <person name="Bess C."/>
            <person name="Blankenburg K."/>
            <person name="Forbes L."/>
            <person name="Fu Q."/>
            <person name="Gubbala S."/>
            <person name="Hirani K."/>
            <person name="Jayaseelan J.C."/>
            <person name="Lara F."/>
            <person name="Munidasa M."/>
            <person name="Palculict T."/>
            <person name="Patil S."/>
            <person name="Pu L.-L."/>
            <person name="Saada N."/>
            <person name="Tang L."/>
            <person name="Weissenberger G."/>
            <person name="Zhu Y."/>
            <person name="Hemphill L."/>
            <person name="Shang Y."/>
            <person name="Youmans B."/>
            <person name="Ayvaz T."/>
            <person name="Ross M."/>
            <person name="Santibanez J."/>
            <person name="Aqrawi P."/>
            <person name="Gross S."/>
            <person name="Joshi V."/>
            <person name="Fowler G."/>
            <person name="Nazareth L."/>
            <person name="Reid J."/>
            <person name="Worley K."/>
            <person name="Petrosino J."/>
            <person name="Highlander S."/>
            <person name="Gibbs R."/>
        </authorList>
    </citation>
    <scope>NUCLEOTIDE SEQUENCE [LARGE SCALE GENOMIC DNA]</scope>
    <source>
        <strain evidence="2 3">ATCC BAA-614</strain>
    </source>
</reference>
<comment type="caution">
    <text evidence="2">The sequence shown here is derived from an EMBL/GenBank/DDBJ whole genome shotgun (WGS) entry which is preliminary data.</text>
</comment>
<feature type="compositionally biased region" description="Pro residues" evidence="1">
    <location>
        <begin position="132"/>
        <end position="145"/>
    </location>
</feature>
<gene>
    <name evidence="2" type="ORF">HMPREF0591_1437</name>
</gene>
<feature type="compositionally biased region" description="Gly residues" evidence="1">
    <location>
        <begin position="108"/>
        <end position="117"/>
    </location>
</feature>
<proteinExistence type="predicted"/>
<accession>D5P5J3</accession>
<keyword evidence="3" id="KW-1185">Reference proteome</keyword>
<feature type="region of interest" description="Disordered" evidence="1">
    <location>
        <begin position="372"/>
        <end position="392"/>
    </location>
</feature>
<feature type="compositionally biased region" description="Low complexity" evidence="1">
    <location>
        <begin position="228"/>
        <end position="242"/>
    </location>
</feature>
<dbReference type="AlphaFoldDB" id="D5P5J3"/>
<dbReference type="HOGENOM" id="CLU_337970_0_0_11"/>
<sequence length="724" mass="72039">MARASDEISRLFYGLREDLDQIDLHAHEEIQQLMKQEQLLGSAAMWAEINAVVAKARAAATAAAAETAAAITTQGQHIGVNPKPDPGGNGAGKDPVDATLREMQNHGFGPGGGGPGGPRAAKPAGFTNVPESPAPAPPPDNPPPKFGNARDGTGPTGDAPGAHGDPLPGARNAVGDDLPDPHKNPPKFGTQRNEVAGSLPGGPLPFTGTSGGSPMPIGNPGGGGGVPGLSMPSGPSGLPAQGLSGGAGLPGAAGLTPPTGVAPPAAPTDFSRGLGAGLGAGPAPLAPPVMPSSAAPASAGPAGAYAPGPAPVAASGGALAAPSPVPVSPVAPAAPGGGGVPAGPAGALPPFGSDVPRTAVAASGAAVSSASGAPLAPSAAGGGSSASPSVTPLPPGVVGSGIGASAGAASEGVRSARPDPLLESTSQLVYQLVHACQKTKHFVMDWCVGVFHTQSGVETVVVNSDGAGYIPSGVFVPRSVRMLFADVTLSPGFRERWFSWANPAETMLAYAELATKNNPGVELWALAVSTSYGGSSVPARAAGIAQCEDCPVDLSPLKDTDPAMALDESHMHRLETVDRGLYARLTGFGDGPLPDPSEAWRVTQQAAEAALGHAGAVRDLAVPPVIREILATLRDGVPVKAERWAALATAYFETVGMGTALRPGLFGSDGPASAHVRALFDLARLIEILLRWNLDDTTDGPRIKYPEIAYAAMQITDSVGASRG</sequence>